<protein>
    <recommendedName>
        <fullName evidence="2 10">FAD:protein FMN transferase</fullName>
        <ecNumber evidence="1 10">2.7.1.180</ecNumber>
    </recommendedName>
    <alternativeName>
        <fullName evidence="8 10">Flavin transferase</fullName>
    </alternativeName>
</protein>
<evidence type="ECO:0000313" key="12">
    <source>
        <dbReference type="EMBL" id="PIQ88787.1"/>
    </source>
</evidence>
<dbReference type="Proteomes" id="UP000229641">
    <property type="component" value="Unassembled WGS sequence"/>
</dbReference>
<comment type="cofactor">
    <cofactor evidence="11">
        <name>Mg(2+)</name>
        <dbReference type="ChEBI" id="CHEBI:18420"/>
    </cofactor>
    <cofactor evidence="11">
        <name>Mn(2+)</name>
        <dbReference type="ChEBI" id="CHEBI:29035"/>
    </cofactor>
    <text evidence="11">Magnesium. Can also use manganese.</text>
</comment>
<evidence type="ECO:0000256" key="8">
    <source>
        <dbReference type="ARBA" id="ARBA00031306"/>
    </source>
</evidence>
<evidence type="ECO:0000256" key="3">
    <source>
        <dbReference type="ARBA" id="ARBA00022630"/>
    </source>
</evidence>
<accession>A0A2H0LWP1</accession>
<dbReference type="EC" id="2.7.1.180" evidence="1 10"/>
<dbReference type="PANTHER" id="PTHR30040">
    <property type="entry name" value="THIAMINE BIOSYNTHESIS LIPOPROTEIN APBE"/>
    <property type="match status" value="1"/>
</dbReference>
<evidence type="ECO:0000256" key="2">
    <source>
        <dbReference type="ARBA" id="ARBA00016337"/>
    </source>
</evidence>
<keyword evidence="4 10" id="KW-0808">Transferase</keyword>
<evidence type="ECO:0000256" key="11">
    <source>
        <dbReference type="PIRSR" id="PIRSR006268-2"/>
    </source>
</evidence>
<keyword evidence="3 10" id="KW-0285">Flavoprotein</keyword>
<dbReference type="PIRSF" id="PIRSF006268">
    <property type="entry name" value="ApbE"/>
    <property type="match status" value="1"/>
</dbReference>
<gene>
    <name evidence="12" type="ORF">COV72_06555</name>
</gene>
<name>A0A2H0LWP1_9BACT</name>
<evidence type="ECO:0000256" key="1">
    <source>
        <dbReference type="ARBA" id="ARBA00011955"/>
    </source>
</evidence>
<dbReference type="PANTHER" id="PTHR30040:SF2">
    <property type="entry name" value="FAD:PROTEIN FMN TRANSFERASE"/>
    <property type="match status" value="1"/>
</dbReference>
<dbReference type="GO" id="GO:0016740">
    <property type="term" value="F:transferase activity"/>
    <property type="evidence" value="ECO:0007669"/>
    <property type="project" value="UniProtKB-UniRule"/>
</dbReference>
<dbReference type="GO" id="GO:0046872">
    <property type="term" value="F:metal ion binding"/>
    <property type="evidence" value="ECO:0007669"/>
    <property type="project" value="UniProtKB-UniRule"/>
</dbReference>
<evidence type="ECO:0000256" key="5">
    <source>
        <dbReference type="ARBA" id="ARBA00022723"/>
    </source>
</evidence>
<dbReference type="Pfam" id="PF02424">
    <property type="entry name" value="ApbE"/>
    <property type="match status" value="1"/>
</dbReference>
<proteinExistence type="inferred from homology"/>
<dbReference type="Gene3D" id="3.10.520.10">
    <property type="entry name" value="ApbE-like domains"/>
    <property type="match status" value="1"/>
</dbReference>
<dbReference type="SUPFAM" id="SSF143631">
    <property type="entry name" value="ApbE-like"/>
    <property type="match status" value="1"/>
</dbReference>
<evidence type="ECO:0000256" key="9">
    <source>
        <dbReference type="ARBA" id="ARBA00048540"/>
    </source>
</evidence>
<dbReference type="EMBL" id="PCWA01000086">
    <property type="protein sequence ID" value="PIQ88787.1"/>
    <property type="molecule type" value="Genomic_DNA"/>
</dbReference>
<evidence type="ECO:0000313" key="13">
    <source>
        <dbReference type="Proteomes" id="UP000229641"/>
    </source>
</evidence>
<comment type="catalytic activity">
    <reaction evidence="9 10">
        <text>L-threonyl-[protein] + FAD = FMN-L-threonyl-[protein] + AMP + H(+)</text>
        <dbReference type="Rhea" id="RHEA:36847"/>
        <dbReference type="Rhea" id="RHEA-COMP:11060"/>
        <dbReference type="Rhea" id="RHEA-COMP:11061"/>
        <dbReference type="ChEBI" id="CHEBI:15378"/>
        <dbReference type="ChEBI" id="CHEBI:30013"/>
        <dbReference type="ChEBI" id="CHEBI:57692"/>
        <dbReference type="ChEBI" id="CHEBI:74257"/>
        <dbReference type="ChEBI" id="CHEBI:456215"/>
        <dbReference type="EC" id="2.7.1.180"/>
    </reaction>
</comment>
<dbReference type="InterPro" id="IPR024932">
    <property type="entry name" value="ApbE"/>
</dbReference>
<dbReference type="AlphaFoldDB" id="A0A2H0LWP1"/>
<keyword evidence="7 10" id="KW-0460">Magnesium</keyword>
<evidence type="ECO:0000256" key="6">
    <source>
        <dbReference type="ARBA" id="ARBA00022827"/>
    </source>
</evidence>
<sequence>MSNTNYFSNKHGLSRFLLLVTGCCLLVTGLSACSSKPYFTQTRLIMGTVVEITATDKSAIEKAFSEIERIDALMSIYNPNSEISRLNKQHELKVSPDTLYVLEKAKYFYEKTEGAFDITVGPLVKLWNIKENMYKDADRIRVPAKDKIDKMLSYIGSNFIDIDAEKSIIKLQGNNLVLDLGGIAKGYAVDKAVEELKRCGVTSALVNAGGDLYCLGKKGWSYWTIGLQDPYKRNEISRKFALKNRAVATSGNYEQFFIYQNKRYSHIIDPRTGYPVDNNICSVSVFAGDCLTADVLATAIYVLGEEQGGELAKQFNDVEIKIMAR</sequence>
<dbReference type="InterPro" id="IPR003374">
    <property type="entry name" value="ApbE-like_sf"/>
</dbReference>
<comment type="caution">
    <text evidence="12">The sequence shown here is derived from an EMBL/GenBank/DDBJ whole genome shotgun (WGS) entry which is preliminary data.</text>
</comment>
<evidence type="ECO:0000256" key="7">
    <source>
        <dbReference type="ARBA" id="ARBA00022842"/>
    </source>
</evidence>
<evidence type="ECO:0000256" key="10">
    <source>
        <dbReference type="PIRNR" id="PIRNR006268"/>
    </source>
</evidence>
<evidence type="ECO:0000256" key="4">
    <source>
        <dbReference type="ARBA" id="ARBA00022679"/>
    </source>
</evidence>
<reference evidence="12 13" key="1">
    <citation type="submission" date="2017-09" db="EMBL/GenBank/DDBJ databases">
        <title>Depth-based differentiation of microbial function through sediment-hosted aquifers and enrichment of novel symbionts in the deep terrestrial subsurface.</title>
        <authorList>
            <person name="Probst A.J."/>
            <person name="Ladd B."/>
            <person name="Jarett J.K."/>
            <person name="Geller-Mcgrath D.E."/>
            <person name="Sieber C.M."/>
            <person name="Emerson J.B."/>
            <person name="Anantharaman K."/>
            <person name="Thomas B.C."/>
            <person name="Malmstrom R."/>
            <person name="Stieglmeier M."/>
            <person name="Klingl A."/>
            <person name="Woyke T."/>
            <person name="Ryan C.M."/>
            <person name="Banfield J.F."/>
        </authorList>
    </citation>
    <scope>NUCLEOTIDE SEQUENCE [LARGE SCALE GENOMIC DNA]</scope>
    <source>
        <strain evidence="12">CG11_big_fil_rev_8_21_14_0_20_42_13</strain>
    </source>
</reference>
<feature type="binding site" evidence="11">
    <location>
        <position position="294"/>
    </location>
    <ligand>
        <name>Mg(2+)</name>
        <dbReference type="ChEBI" id="CHEBI:18420"/>
    </ligand>
</feature>
<keyword evidence="6 10" id="KW-0274">FAD</keyword>
<feature type="binding site" evidence="11">
    <location>
        <position position="182"/>
    </location>
    <ligand>
        <name>Mg(2+)</name>
        <dbReference type="ChEBI" id="CHEBI:18420"/>
    </ligand>
</feature>
<comment type="similarity">
    <text evidence="10">Belongs to the ApbE family.</text>
</comment>
<feature type="binding site" evidence="11">
    <location>
        <position position="298"/>
    </location>
    <ligand>
        <name>Mg(2+)</name>
        <dbReference type="ChEBI" id="CHEBI:18420"/>
    </ligand>
</feature>
<organism evidence="12 13">
    <name type="scientific">Candidatus Ghiorseimicrobium undicola</name>
    <dbReference type="NCBI Taxonomy" id="1974746"/>
    <lineage>
        <taxon>Bacteria</taxon>
        <taxon>Pseudomonadati</taxon>
        <taxon>Candidatus Omnitrophota</taxon>
        <taxon>Candidatus Ghiorseimicrobium</taxon>
    </lineage>
</organism>
<keyword evidence="5 10" id="KW-0479">Metal-binding</keyword>